<evidence type="ECO:0000256" key="2">
    <source>
        <dbReference type="ARBA" id="ARBA00003015"/>
    </source>
</evidence>
<dbReference type="PROSITE" id="PS51625">
    <property type="entry name" value="SAM_MT_TRMB"/>
    <property type="match status" value="1"/>
</dbReference>
<reference evidence="10 11" key="1">
    <citation type="submission" date="2020-01" db="EMBL/GenBank/DDBJ databases">
        <authorList>
            <person name="Gulvik C.A."/>
            <person name="Batra D.G."/>
        </authorList>
    </citation>
    <scope>NUCLEOTIDE SEQUENCE [LARGE SCALE GENOMIC DNA]</scope>
    <source>
        <strain evidence="10 11">W9323</strain>
    </source>
</reference>
<keyword evidence="5 9" id="KW-0949">S-adenosyl-L-methionine</keyword>
<dbReference type="GO" id="GO:0043527">
    <property type="term" value="C:tRNA methyltransferase complex"/>
    <property type="evidence" value="ECO:0007669"/>
    <property type="project" value="TreeGrafter"/>
</dbReference>
<feature type="binding site" evidence="9">
    <location>
        <begin position="191"/>
        <end position="194"/>
    </location>
    <ligand>
        <name>substrate</name>
    </ligand>
</feature>
<comment type="pathway">
    <text evidence="7 9">tRNA modification; N(7)-methylguanine-tRNA biosynthesis.</text>
</comment>
<feature type="binding site" evidence="9">
    <location>
        <position position="153"/>
    </location>
    <ligand>
        <name>substrate</name>
    </ligand>
</feature>
<feature type="binding site" evidence="9">
    <location>
        <position position="117"/>
    </location>
    <ligand>
        <name>S-adenosyl-L-methionine</name>
        <dbReference type="ChEBI" id="CHEBI:59789"/>
    </ligand>
</feature>
<dbReference type="RefSeq" id="WP_173223681.1">
    <property type="nucleotide sequence ID" value="NZ_CP048104.1"/>
</dbReference>
<dbReference type="EMBL" id="CP048104">
    <property type="protein sequence ID" value="QKG85226.1"/>
    <property type="molecule type" value="Genomic_DNA"/>
</dbReference>
<evidence type="ECO:0000256" key="3">
    <source>
        <dbReference type="ARBA" id="ARBA00022603"/>
    </source>
</evidence>
<feature type="binding site" evidence="9">
    <location>
        <position position="95"/>
    </location>
    <ligand>
        <name>S-adenosyl-L-methionine</name>
        <dbReference type="ChEBI" id="CHEBI:59789"/>
    </ligand>
</feature>
<dbReference type="AlphaFoldDB" id="A0A7D4B3C9"/>
<comment type="caution">
    <text evidence="9">Lacks conserved residue(s) required for the propagation of feature annotation.</text>
</comment>
<evidence type="ECO:0000313" key="11">
    <source>
        <dbReference type="Proteomes" id="UP000503088"/>
    </source>
</evidence>
<evidence type="ECO:0000256" key="7">
    <source>
        <dbReference type="ARBA" id="ARBA00060552"/>
    </source>
</evidence>
<evidence type="ECO:0000256" key="4">
    <source>
        <dbReference type="ARBA" id="ARBA00022679"/>
    </source>
</evidence>
<evidence type="ECO:0000256" key="8">
    <source>
        <dbReference type="ARBA" id="ARBA00060767"/>
    </source>
</evidence>
<evidence type="ECO:0000313" key="10">
    <source>
        <dbReference type="EMBL" id="QKG85226.1"/>
    </source>
</evidence>
<dbReference type="PANTHER" id="PTHR23417">
    <property type="entry name" value="3-DEOXY-D-MANNO-OCTULOSONIC-ACID TRANSFERASE/TRNA GUANINE-N 7 - -METHYLTRANSFERASE"/>
    <property type="match status" value="1"/>
</dbReference>
<accession>A0A7D4B3C9</accession>
<dbReference type="NCBIfam" id="NF001080">
    <property type="entry name" value="PRK00121.2-2"/>
    <property type="match status" value="1"/>
</dbReference>
<comment type="catalytic activity">
    <reaction evidence="1 9">
        <text>guanosine(46) in tRNA + S-adenosyl-L-methionine = N(7)-methylguanosine(46) in tRNA + S-adenosyl-L-homocysteine</text>
        <dbReference type="Rhea" id="RHEA:42708"/>
        <dbReference type="Rhea" id="RHEA-COMP:10188"/>
        <dbReference type="Rhea" id="RHEA-COMP:10189"/>
        <dbReference type="ChEBI" id="CHEBI:57856"/>
        <dbReference type="ChEBI" id="CHEBI:59789"/>
        <dbReference type="ChEBI" id="CHEBI:74269"/>
        <dbReference type="ChEBI" id="CHEBI:74480"/>
        <dbReference type="EC" id="2.1.1.33"/>
    </reaction>
</comment>
<dbReference type="NCBIfam" id="TIGR00091">
    <property type="entry name" value="tRNA (guanosine(46)-N7)-methyltransferase TrmB"/>
    <property type="match status" value="1"/>
</dbReference>
<organism evidence="10 11">
    <name type="scientific">Kroppenstedtia pulmonis</name>
    <dbReference type="NCBI Taxonomy" id="1380685"/>
    <lineage>
        <taxon>Bacteria</taxon>
        <taxon>Bacillati</taxon>
        <taxon>Bacillota</taxon>
        <taxon>Bacilli</taxon>
        <taxon>Bacillales</taxon>
        <taxon>Thermoactinomycetaceae</taxon>
        <taxon>Kroppenstedtia</taxon>
    </lineage>
</organism>
<protein>
    <recommendedName>
        <fullName evidence="9">tRNA (guanine-N(7)-)-methyltransferase</fullName>
        <ecNumber evidence="9">2.1.1.33</ecNumber>
    </recommendedName>
    <alternativeName>
        <fullName evidence="9">tRNA (guanine(46)-N(7))-methyltransferase</fullName>
    </alternativeName>
    <alternativeName>
        <fullName evidence="9">tRNA(m7G46)-methyltransferase</fullName>
    </alternativeName>
</protein>
<dbReference type="UniPathway" id="UPA00989"/>
<dbReference type="FunFam" id="3.40.50.150:FF:000035">
    <property type="entry name" value="tRNA (guanine-N(7)-)-methyltransferase"/>
    <property type="match status" value="1"/>
</dbReference>
<sequence>MRLRRKPLAKKMVQEHPLVVSEPERIKGYWNNLFRNSSPVYVELGTGKGQYLARSCQNHPNINWIGVEKIEEVLLQACQKAEEIHCANLRFIWMDIQQLNQVFAAKEVDRIMLHFSDPWPKKRHAKRRLTHRNFLKSYQQILKPEGELRLKTDNEPLFRFTQEELMHCGYQVIESSSDLHHSSFAESNVMTEYEEKFSSLGMPIYYLAARPPSKD</sequence>
<dbReference type="InterPro" id="IPR003358">
    <property type="entry name" value="tRNA_(Gua-N-7)_MeTrfase_Trmb"/>
</dbReference>
<dbReference type="EC" id="2.1.1.33" evidence="9"/>
<gene>
    <name evidence="9 10" type="primary">trmB</name>
    <name evidence="10" type="ORF">GXN76_12580</name>
</gene>
<evidence type="ECO:0000256" key="5">
    <source>
        <dbReference type="ARBA" id="ARBA00022691"/>
    </source>
</evidence>
<keyword evidence="11" id="KW-1185">Reference proteome</keyword>
<keyword evidence="3 9" id="KW-0489">Methyltransferase</keyword>
<dbReference type="Gene3D" id="3.40.50.150">
    <property type="entry name" value="Vaccinia Virus protein VP39"/>
    <property type="match status" value="1"/>
</dbReference>
<comment type="similarity">
    <text evidence="8 9">Belongs to the class I-like SAM-binding methyltransferase superfamily. TrmB family.</text>
</comment>
<keyword evidence="4 9" id="KW-0808">Transferase</keyword>
<dbReference type="GO" id="GO:0008176">
    <property type="term" value="F:tRNA (guanine(46)-N7)-methyltransferase activity"/>
    <property type="evidence" value="ECO:0007669"/>
    <property type="project" value="UniProtKB-UniRule"/>
</dbReference>
<proteinExistence type="inferred from homology"/>
<name>A0A7D4B3C9_9BACL</name>
<dbReference type="KEGG" id="kpul:GXN76_12580"/>
<feature type="binding site" evidence="9">
    <location>
        <position position="43"/>
    </location>
    <ligand>
        <name>S-adenosyl-L-methionine</name>
        <dbReference type="ChEBI" id="CHEBI:59789"/>
    </ligand>
</feature>
<comment type="function">
    <text evidence="2 9">Catalyzes the formation of N(7)-methylguanine at position 46 (m7G46) in tRNA.</text>
</comment>
<dbReference type="HAMAP" id="MF_01057">
    <property type="entry name" value="tRNA_methyltr_TrmB"/>
    <property type="match status" value="1"/>
</dbReference>
<dbReference type="PANTHER" id="PTHR23417:SF14">
    <property type="entry name" value="PENTACOTRIPEPTIDE-REPEAT REGION OF PRORP DOMAIN-CONTAINING PROTEIN"/>
    <property type="match status" value="1"/>
</dbReference>
<feature type="binding site" evidence="9">
    <location>
        <position position="121"/>
    </location>
    <ligand>
        <name>substrate</name>
    </ligand>
</feature>
<dbReference type="SUPFAM" id="SSF53335">
    <property type="entry name" value="S-adenosyl-L-methionine-dependent methyltransferases"/>
    <property type="match status" value="1"/>
</dbReference>
<dbReference type="Pfam" id="PF02390">
    <property type="entry name" value="Methyltransf_4"/>
    <property type="match status" value="1"/>
</dbReference>
<keyword evidence="6 9" id="KW-0819">tRNA processing</keyword>
<feature type="binding site" evidence="9">
    <location>
        <position position="68"/>
    </location>
    <ligand>
        <name>S-adenosyl-L-methionine</name>
        <dbReference type="ChEBI" id="CHEBI:59789"/>
    </ligand>
</feature>
<evidence type="ECO:0000256" key="1">
    <source>
        <dbReference type="ARBA" id="ARBA00000142"/>
    </source>
</evidence>
<dbReference type="InterPro" id="IPR029063">
    <property type="entry name" value="SAM-dependent_MTases_sf"/>
</dbReference>
<evidence type="ECO:0000256" key="9">
    <source>
        <dbReference type="HAMAP-Rule" id="MF_01057"/>
    </source>
</evidence>
<dbReference type="InterPro" id="IPR055361">
    <property type="entry name" value="tRNA_methyltr_TrmB_bact"/>
</dbReference>
<evidence type="ECO:0000256" key="6">
    <source>
        <dbReference type="ARBA" id="ARBA00022694"/>
    </source>
</evidence>
<dbReference type="Proteomes" id="UP000503088">
    <property type="component" value="Chromosome"/>
</dbReference>